<dbReference type="EMBL" id="SPQQ01000002">
    <property type="protein sequence ID" value="TGE39413.1"/>
    <property type="molecule type" value="Genomic_DNA"/>
</dbReference>
<dbReference type="Gene3D" id="3.30.70.20">
    <property type="match status" value="1"/>
</dbReference>
<keyword evidence="2 6" id="KW-0479">Metal-binding</keyword>
<dbReference type="Proteomes" id="UP000298460">
    <property type="component" value="Unassembled WGS sequence"/>
</dbReference>
<evidence type="ECO:0000256" key="5">
    <source>
        <dbReference type="ARBA" id="ARBA00023014"/>
    </source>
</evidence>
<dbReference type="GO" id="GO:0005506">
    <property type="term" value="F:iron ion binding"/>
    <property type="evidence" value="ECO:0007669"/>
    <property type="project" value="UniProtKB-UniRule"/>
</dbReference>
<dbReference type="PANTHER" id="PTHR36923:SF3">
    <property type="entry name" value="FERREDOXIN"/>
    <property type="match status" value="1"/>
</dbReference>
<dbReference type="PANTHER" id="PTHR36923">
    <property type="entry name" value="FERREDOXIN"/>
    <property type="match status" value="1"/>
</dbReference>
<organism evidence="8 9">
    <name type="scientific">Desulfosporosinus fructosivorans</name>
    <dbReference type="NCBI Taxonomy" id="2018669"/>
    <lineage>
        <taxon>Bacteria</taxon>
        <taxon>Bacillati</taxon>
        <taxon>Bacillota</taxon>
        <taxon>Clostridia</taxon>
        <taxon>Eubacteriales</taxon>
        <taxon>Desulfitobacteriaceae</taxon>
        <taxon>Desulfosporosinus</taxon>
    </lineage>
</organism>
<comment type="function">
    <text evidence="6">Ferredoxins are iron-sulfur proteins that transfer electrons in a wide variety of metabolic reactions.</text>
</comment>
<dbReference type="RefSeq" id="WP_135545910.1">
    <property type="nucleotide sequence ID" value="NZ_SPQQ01000002.1"/>
</dbReference>
<protein>
    <recommendedName>
        <fullName evidence="6">Ferredoxin</fullName>
    </recommendedName>
</protein>
<dbReference type="PROSITE" id="PS51379">
    <property type="entry name" value="4FE4S_FER_2"/>
    <property type="match status" value="1"/>
</dbReference>
<dbReference type="GO" id="GO:0051536">
    <property type="term" value="F:iron-sulfur cluster binding"/>
    <property type="evidence" value="ECO:0007669"/>
    <property type="project" value="UniProtKB-KW"/>
</dbReference>
<evidence type="ECO:0000259" key="7">
    <source>
        <dbReference type="PROSITE" id="PS51379"/>
    </source>
</evidence>
<evidence type="ECO:0000313" key="9">
    <source>
        <dbReference type="Proteomes" id="UP000298460"/>
    </source>
</evidence>
<dbReference type="Pfam" id="PF13370">
    <property type="entry name" value="Fer4_13"/>
    <property type="match status" value="1"/>
</dbReference>
<evidence type="ECO:0000256" key="3">
    <source>
        <dbReference type="ARBA" id="ARBA00022982"/>
    </source>
</evidence>
<dbReference type="PROSITE" id="PS00198">
    <property type="entry name" value="4FE4S_FER_1"/>
    <property type="match status" value="1"/>
</dbReference>
<accession>A0A4Z0RBN8</accession>
<keyword evidence="9" id="KW-1185">Reference proteome</keyword>
<dbReference type="InterPro" id="IPR051269">
    <property type="entry name" value="Fe-S_cluster_ET"/>
</dbReference>
<name>A0A4Z0RBN8_9FIRM</name>
<keyword evidence="4 6" id="KW-0408">Iron</keyword>
<dbReference type="SUPFAM" id="SSF54862">
    <property type="entry name" value="4Fe-4S ferredoxins"/>
    <property type="match status" value="1"/>
</dbReference>
<keyword evidence="5 6" id="KW-0411">Iron-sulfur</keyword>
<feature type="domain" description="4Fe-4S ferredoxin-type" evidence="7">
    <location>
        <begin position="1"/>
        <end position="28"/>
    </location>
</feature>
<sequence length="61" mass="6568">MYATVTSDCIGCGACEEICPQVFRINLYEIAEAYTNPIPQDAEEATKQAAKSCPVAAIILE</sequence>
<gene>
    <name evidence="8" type="ORF">E4K67_06395</name>
</gene>
<evidence type="ECO:0000256" key="1">
    <source>
        <dbReference type="ARBA" id="ARBA00022448"/>
    </source>
</evidence>
<dbReference type="PRINTS" id="PR00352">
    <property type="entry name" value="3FE4SFRDOXIN"/>
</dbReference>
<proteinExistence type="predicted"/>
<dbReference type="InterPro" id="IPR017896">
    <property type="entry name" value="4Fe4S_Fe-S-bd"/>
</dbReference>
<keyword evidence="3 6" id="KW-0249">Electron transport</keyword>
<reference evidence="8 9" key="1">
    <citation type="submission" date="2019-03" db="EMBL/GenBank/DDBJ databases">
        <title>Draft Genome Sequence of Desulfosporosinus fructosivorans Strain 63.6F, Isolated from Marine Sediment in the Baltic Sea.</title>
        <authorList>
            <person name="Hausmann B."/>
            <person name="Vandieken V."/>
            <person name="Pjevac P."/>
            <person name="Schreck K."/>
            <person name="Herbold C.W."/>
            <person name="Loy A."/>
        </authorList>
    </citation>
    <scope>NUCLEOTIDE SEQUENCE [LARGE SCALE GENOMIC DNA]</scope>
    <source>
        <strain evidence="8 9">63.6F</strain>
    </source>
</reference>
<dbReference type="AlphaFoldDB" id="A0A4Z0RBN8"/>
<evidence type="ECO:0000256" key="6">
    <source>
        <dbReference type="RuleBase" id="RU368020"/>
    </source>
</evidence>
<dbReference type="OrthoDB" id="9803319at2"/>
<dbReference type="GO" id="GO:0009055">
    <property type="term" value="F:electron transfer activity"/>
    <property type="evidence" value="ECO:0007669"/>
    <property type="project" value="UniProtKB-UniRule"/>
</dbReference>
<evidence type="ECO:0000256" key="2">
    <source>
        <dbReference type="ARBA" id="ARBA00022723"/>
    </source>
</evidence>
<comment type="caution">
    <text evidence="8">The sequence shown here is derived from an EMBL/GenBank/DDBJ whole genome shotgun (WGS) entry which is preliminary data.</text>
</comment>
<keyword evidence="1 6" id="KW-0813">Transport</keyword>
<evidence type="ECO:0000256" key="4">
    <source>
        <dbReference type="ARBA" id="ARBA00023004"/>
    </source>
</evidence>
<dbReference type="InterPro" id="IPR001080">
    <property type="entry name" value="3Fe4S_ferredoxin"/>
</dbReference>
<dbReference type="InterPro" id="IPR017900">
    <property type="entry name" value="4Fe4S_Fe_S_CS"/>
</dbReference>
<evidence type="ECO:0000313" key="8">
    <source>
        <dbReference type="EMBL" id="TGE39413.1"/>
    </source>
</evidence>